<feature type="domain" description="RsdA/BaiN/AoA(So)-like Rossmann fold-like" evidence="4">
    <location>
        <begin position="4"/>
        <end position="411"/>
    </location>
</feature>
<comment type="cofactor">
    <cofactor evidence="1">
        <name>FAD</name>
        <dbReference type="ChEBI" id="CHEBI:57692"/>
    </cofactor>
</comment>
<dbReference type="OrthoDB" id="9773233at2"/>
<dbReference type="InterPro" id="IPR036188">
    <property type="entry name" value="FAD/NAD-bd_sf"/>
</dbReference>
<dbReference type="InterPro" id="IPR004792">
    <property type="entry name" value="BaiN-like"/>
</dbReference>
<dbReference type="PRINTS" id="PR00368">
    <property type="entry name" value="FADPNR"/>
</dbReference>
<dbReference type="NCBIfam" id="TIGR00275">
    <property type="entry name" value="aminoacetone oxidase family FAD-binding enzyme"/>
    <property type="match status" value="1"/>
</dbReference>
<dbReference type="SUPFAM" id="SSF160996">
    <property type="entry name" value="HI0933 insert domain-like"/>
    <property type="match status" value="1"/>
</dbReference>
<protein>
    <submittedName>
        <fullName evidence="6">Tricarballylate dehydrogenase</fullName>
    </submittedName>
</protein>
<name>A0A024QBD9_9BACI</name>
<dbReference type="eggNOG" id="COG2081">
    <property type="taxonomic scope" value="Bacteria"/>
</dbReference>
<dbReference type="EMBL" id="CCDP010000001">
    <property type="protein sequence ID" value="CDQ39266.1"/>
    <property type="molecule type" value="Genomic_DNA"/>
</dbReference>
<dbReference type="Gene3D" id="1.10.8.260">
    <property type="entry name" value="HI0933 insert domain-like"/>
    <property type="match status" value="1"/>
</dbReference>
<accession>A0A024QBD9</accession>
<keyword evidence="3" id="KW-0274">FAD</keyword>
<dbReference type="Pfam" id="PF22780">
    <property type="entry name" value="HI0933_like_1st"/>
    <property type="match status" value="1"/>
</dbReference>
<dbReference type="InterPro" id="IPR055178">
    <property type="entry name" value="RsdA/BaiN/AoA(So)-like_dom"/>
</dbReference>
<proteinExistence type="predicted"/>
<evidence type="ECO:0000256" key="2">
    <source>
        <dbReference type="ARBA" id="ARBA00022630"/>
    </source>
</evidence>
<dbReference type="InterPro" id="IPR057661">
    <property type="entry name" value="RsdA/BaiN/AoA(So)_Rossmann"/>
</dbReference>
<dbReference type="PRINTS" id="PR00411">
    <property type="entry name" value="PNDRDTASEI"/>
</dbReference>
<reference evidence="6 7" key="1">
    <citation type="submission" date="2014-03" db="EMBL/GenBank/DDBJ databases">
        <authorList>
            <person name="Urmite Genomes U."/>
        </authorList>
    </citation>
    <scope>NUCLEOTIDE SEQUENCE [LARGE SCALE GENOMIC DNA]</scope>
    <source>
        <strain evidence="6 7">Vm-5</strain>
    </source>
</reference>
<evidence type="ECO:0000313" key="6">
    <source>
        <dbReference type="EMBL" id="CDQ39266.1"/>
    </source>
</evidence>
<evidence type="ECO:0000259" key="5">
    <source>
        <dbReference type="Pfam" id="PF22780"/>
    </source>
</evidence>
<dbReference type="Gene3D" id="3.50.50.60">
    <property type="entry name" value="FAD/NAD(P)-binding domain"/>
    <property type="match status" value="1"/>
</dbReference>
<sequence length="423" mass="46360">MSYDVIIIGGGPSGLMAAIAASESGAKTLLIEKGKKLGKKLAISGGGRCNVTNRLPQDEVIKHIPGNGKFLYSAFSVFNNYDIIDFFEGLNVPLKEEDHGRMFPVSNQSKTVVNALLNRMDELQVAIKLETPVKAIHYDQANHTIILRDGSKIMTKALVIAVGGKAVPHTGSTGDGYAWAKKAGHTVTDLYPTEVALTSNEPFIQNKSLQGLSLRDIKLTVLNKNHKPIVSHQMDMIFTHFGVSGPAVLRCSQFVVKELRKGQSSVTMQLDTIPQHNEQELFNKLLKLVEEHPRKSLKNLLKGWIPERLMAYLFQRHGITDDEKGSSISKLTIRNIIKDFKQFTFQVHGSLPLDKAFVTGGGVSIKEIVPNTMQSKIMHGLYFCGEILDIHGYTGGYNITSALVTGRLAGLNAALETGYYAGS</sequence>
<dbReference type="PANTHER" id="PTHR42887:SF2">
    <property type="entry name" value="OS12G0638800 PROTEIN"/>
    <property type="match status" value="1"/>
</dbReference>
<organism evidence="6 7">
    <name type="scientific">Virgibacillus massiliensis</name>
    <dbReference type="NCBI Taxonomy" id="1462526"/>
    <lineage>
        <taxon>Bacteria</taxon>
        <taxon>Bacillati</taxon>
        <taxon>Bacillota</taxon>
        <taxon>Bacilli</taxon>
        <taxon>Bacillales</taxon>
        <taxon>Bacillaceae</taxon>
        <taxon>Virgibacillus</taxon>
    </lineage>
</organism>
<keyword evidence="7" id="KW-1185">Reference proteome</keyword>
<dbReference type="InterPro" id="IPR023166">
    <property type="entry name" value="BaiN-like_dom_sf"/>
</dbReference>
<dbReference type="Proteomes" id="UP000028875">
    <property type="component" value="Unassembled WGS sequence"/>
</dbReference>
<evidence type="ECO:0000259" key="4">
    <source>
        <dbReference type="Pfam" id="PF03486"/>
    </source>
</evidence>
<evidence type="ECO:0000256" key="1">
    <source>
        <dbReference type="ARBA" id="ARBA00001974"/>
    </source>
</evidence>
<reference evidence="7" key="2">
    <citation type="submission" date="2014-05" db="EMBL/GenBank/DDBJ databases">
        <title>Draft genome sequence of Virgibacillus massiliensis Vm-5.</title>
        <authorList>
            <person name="Khelaifia S."/>
            <person name="Croce O."/>
            <person name="Lagier J.C."/>
            <person name="Raoult D."/>
        </authorList>
    </citation>
    <scope>NUCLEOTIDE SEQUENCE [LARGE SCALE GENOMIC DNA]</scope>
    <source>
        <strain evidence="7">Vm-5</strain>
    </source>
</reference>
<dbReference type="Pfam" id="PF03486">
    <property type="entry name" value="HI0933_like"/>
    <property type="match status" value="1"/>
</dbReference>
<feature type="domain" description="RsdA/BaiN/AoA(So)-like insert" evidence="5">
    <location>
        <begin position="191"/>
        <end position="358"/>
    </location>
</feature>
<dbReference type="PANTHER" id="PTHR42887">
    <property type="entry name" value="OS12G0638800 PROTEIN"/>
    <property type="match status" value="1"/>
</dbReference>
<comment type="caution">
    <text evidence="6">The sequence shown here is derived from an EMBL/GenBank/DDBJ whole genome shotgun (WGS) entry which is preliminary data.</text>
</comment>
<dbReference type="AlphaFoldDB" id="A0A024QBD9"/>
<evidence type="ECO:0000313" key="7">
    <source>
        <dbReference type="Proteomes" id="UP000028875"/>
    </source>
</evidence>
<evidence type="ECO:0000256" key="3">
    <source>
        <dbReference type="ARBA" id="ARBA00022827"/>
    </source>
</evidence>
<dbReference type="Gene3D" id="2.40.30.10">
    <property type="entry name" value="Translation factors"/>
    <property type="match status" value="1"/>
</dbReference>
<keyword evidence="2" id="KW-0285">Flavoprotein</keyword>
<dbReference type="SUPFAM" id="SSF51905">
    <property type="entry name" value="FAD/NAD(P)-binding domain"/>
    <property type="match status" value="1"/>
</dbReference>
<gene>
    <name evidence="6" type="ORF">BN990_01560</name>
</gene>
<dbReference type="STRING" id="1462526.BN990_01560"/>
<dbReference type="RefSeq" id="WP_038243226.1">
    <property type="nucleotide sequence ID" value="NZ_BNER01000002.1"/>
</dbReference>